<dbReference type="EMBL" id="FNLL01000013">
    <property type="protein sequence ID" value="SDU56774.1"/>
    <property type="molecule type" value="Genomic_DNA"/>
</dbReference>
<dbReference type="RefSeq" id="WP_092237279.1">
    <property type="nucleotide sequence ID" value="NZ_FNLL01000013.1"/>
</dbReference>
<dbReference type="AlphaFoldDB" id="A0A1H2JJR1"/>
<dbReference type="Proteomes" id="UP000199608">
    <property type="component" value="Unassembled WGS sequence"/>
</dbReference>
<name>A0A1H2JJR1_9BACT</name>
<sequence>MGIKFICKNKSCSYPGATQFEMSFKAESIMDNNNLATAFCPFCKKEMLSLFLINLHCGQPVKASHNEEISINSGRLG</sequence>
<reference evidence="2" key="1">
    <citation type="submission" date="2016-10" db="EMBL/GenBank/DDBJ databases">
        <authorList>
            <person name="Varghese N."/>
            <person name="Submissions S."/>
        </authorList>
    </citation>
    <scope>NUCLEOTIDE SEQUENCE [LARGE SCALE GENOMIC DNA]</scope>
    <source>
        <strain evidence="2">DSM 3384</strain>
    </source>
</reference>
<proteinExistence type="predicted"/>
<organism evidence="1 2">
    <name type="scientific">Desulfobacula phenolica</name>
    <dbReference type="NCBI Taxonomy" id="90732"/>
    <lineage>
        <taxon>Bacteria</taxon>
        <taxon>Pseudomonadati</taxon>
        <taxon>Thermodesulfobacteriota</taxon>
        <taxon>Desulfobacteria</taxon>
        <taxon>Desulfobacterales</taxon>
        <taxon>Desulfobacteraceae</taxon>
        <taxon>Desulfobacula</taxon>
    </lineage>
</organism>
<gene>
    <name evidence="1" type="ORF">SAMN04487931_11335</name>
</gene>
<evidence type="ECO:0000313" key="2">
    <source>
        <dbReference type="Proteomes" id="UP000199608"/>
    </source>
</evidence>
<evidence type="ECO:0000313" key="1">
    <source>
        <dbReference type="EMBL" id="SDU56774.1"/>
    </source>
</evidence>
<protein>
    <submittedName>
        <fullName evidence="1">Uncharacterized protein</fullName>
    </submittedName>
</protein>
<keyword evidence="2" id="KW-1185">Reference proteome</keyword>
<accession>A0A1H2JJR1</accession>